<dbReference type="PANTHER" id="PTHR24028:SF296">
    <property type="entry name" value="PROTOCADHERIN 1 GAMMA 11 PRECURSOR-RELATED"/>
    <property type="match status" value="1"/>
</dbReference>
<feature type="domain" description="Cadherin N-terminal" evidence="5">
    <location>
        <begin position="40"/>
        <end position="107"/>
    </location>
</feature>
<comment type="caution">
    <text evidence="6">The sequence shown here is derived from an EMBL/GenBank/DDBJ whole genome shotgun (WGS) entry which is preliminary data.</text>
</comment>
<evidence type="ECO:0000313" key="7">
    <source>
        <dbReference type="Proteomes" id="UP001476798"/>
    </source>
</evidence>
<dbReference type="PANTHER" id="PTHR24028">
    <property type="entry name" value="CADHERIN-87A"/>
    <property type="match status" value="1"/>
</dbReference>
<dbReference type="Gene3D" id="2.60.40.60">
    <property type="entry name" value="Cadherins"/>
    <property type="match status" value="1"/>
</dbReference>
<dbReference type="EMBL" id="JAHRIO010075687">
    <property type="protein sequence ID" value="MEQ2183376.1"/>
    <property type="molecule type" value="Genomic_DNA"/>
</dbReference>
<keyword evidence="3" id="KW-0325">Glycoprotein</keyword>
<dbReference type="InterPro" id="IPR013164">
    <property type="entry name" value="Cadherin_N"/>
</dbReference>
<keyword evidence="7" id="KW-1185">Reference proteome</keyword>
<evidence type="ECO:0000259" key="5">
    <source>
        <dbReference type="Pfam" id="PF08266"/>
    </source>
</evidence>
<dbReference type="SUPFAM" id="SSF49313">
    <property type="entry name" value="Cadherin-like"/>
    <property type="match status" value="1"/>
</dbReference>
<comment type="subcellular location">
    <subcellularLocation>
        <location evidence="1">Membrane</location>
    </subcellularLocation>
</comment>
<keyword evidence="2 4" id="KW-0472">Membrane</keyword>
<organism evidence="6 7">
    <name type="scientific">Goodea atripinnis</name>
    <dbReference type="NCBI Taxonomy" id="208336"/>
    <lineage>
        <taxon>Eukaryota</taxon>
        <taxon>Metazoa</taxon>
        <taxon>Chordata</taxon>
        <taxon>Craniata</taxon>
        <taxon>Vertebrata</taxon>
        <taxon>Euteleostomi</taxon>
        <taxon>Actinopterygii</taxon>
        <taxon>Neopterygii</taxon>
        <taxon>Teleostei</taxon>
        <taxon>Neoteleostei</taxon>
        <taxon>Acanthomorphata</taxon>
        <taxon>Ovalentaria</taxon>
        <taxon>Atherinomorphae</taxon>
        <taxon>Cyprinodontiformes</taxon>
        <taxon>Goodeidae</taxon>
        <taxon>Goodea</taxon>
    </lineage>
</organism>
<protein>
    <recommendedName>
        <fullName evidence="5">Cadherin N-terminal domain-containing protein</fullName>
    </recommendedName>
</protein>
<dbReference type="CDD" id="cd11304">
    <property type="entry name" value="Cadherin_repeat"/>
    <property type="match status" value="1"/>
</dbReference>
<proteinExistence type="predicted"/>
<feature type="non-terminal residue" evidence="6">
    <location>
        <position position="108"/>
    </location>
</feature>
<evidence type="ECO:0000256" key="3">
    <source>
        <dbReference type="ARBA" id="ARBA00023180"/>
    </source>
</evidence>
<gene>
    <name evidence="6" type="ORF">GOODEAATRI_031991</name>
</gene>
<dbReference type="Pfam" id="PF08266">
    <property type="entry name" value="Cadherin_2"/>
    <property type="match status" value="1"/>
</dbReference>
<evidence type="ECO:0000256" key="2">
    <source>
        <dbReference type="ARBA" id="ARBA00023136"/>
    </source>
</evidence>
<evidence type="ECO:0000256" key="4">
    <source>
        <dbReference type="SAM" id="Phobius"/>
    </source>
</evidence>
<feature type="transmembrane region" description="Helical" evidence="4">
    <location>
        <begin position="20"/>
        <end position="41"/>
    </location>
</feature>
<evidence type="ECO:0000256" key="1">
    <source>
        <dbReference type="ARBA" id="ARBA00004370"/>
    </source>
</evidence>
<dbReference type="InterPro" id="IPR015919">
    <property type="entry name" value="Cadherin-like_sf"/>
</dbReference>
<reference evidence="6 7" key="1">
    <citation type="submission" date="2021-06" db="EMBL/GenBank/DDBJ databases">
        <authorList>
            <person name="Palmer J.M."/>
        </authorList>
    </citation>
    <scope>NUCLEOTIDE SEQUENCE [LARGE SCALE GENOMIC DNA]</scope>
    <source>
        <strain evidence="6 7">GA_2019</strain>
        <tissue evidence="6">Muscle</tissue>
    </source>
</reference>
<evidence type="ECO:0000313" key="6">
    <source>
        <dbReference type="EMBL" id="MEQ2183376.1"/>
    </source>
</evidence>
<name>A0ABV0PIS1_9TELE</name>
<dbReference type="Proteomes" id="UP001476798">
    <property type="component" value="Unassembled WGS sequence"/>
</dbReference>
<keyword evidence="4" id="KW-1133">Transmembrane helix</keyword>
<keyword evidence="4" id="KW-0812">Transmembrane</keyword>
<sequence>MGNIRCVSFAWIKWRLFSGLQWQIGLLVFLLHLIFIVDGQIRYSVPEEMKKGSVIGNVAQDLGLDVKRLRSGRARIVTGENVQYAELNADKGILLVNERIDREHLCGD</sequence>
<accession>A0ABV0PIS1</accession>
<dbReference type="InterPro" id="IPR050174">
    <property type="entry name" value="Protocadherin/Cadherin-CA"/>
</dbReference>